<feature type="transmembrane region" description="Helical" evidence="1">
    <location>
        <begin position="178"/>
        <end position="204"/>
    </location>
</feature>
<accession>A0A6V0FBT1</accession>
<keyword evidence="1" id="KW-1133">Transmembrane helix</keyword>
<protein>
    <submittedName>
        <fullName evidence="2">Uncharacterized protein</fullName>
    </submittedName>
</protein>
<feature type="transmembrane region" description="Helical" evidence="1">
    <location>
        <begin position="70"/>
        <end position="91"/>
    </location>
</feature>
<dbReference type="AlphaFoldDB" id="A0A6V0FBT1"/>
<name>A0A6V0FBT1_9DINO</name>
<gene>
    <name evidence="2" type="ORF">BRAN1462_LOCUS47545</name>
</gene>
<dbReference type="EMBL" id="HBGW01074658">
    <property type="protein sequence ID" value="CAD9625715.1"/>
    <property type="molecule type" value="Transcribed_RNA"/>
</dbReference>
<feature type="transmembrane region" description="Helical" evidence="1">
    <location>
        <begin position="137"/>
        <end position="158"/>
    </location>
</feature>
<sequence length="205" mass="22163">MSEQGPLISAVHLPPATAVSFQDPRVDAAPVWSPQVALLVSVASGLTMYGLLAVWFLEPWLADKPFHEQLFWLTIPHIFRYVGLAFIVPGVGSNDPASPLPTAWATAAAALDFLTAILAMLAAIAIRATAYEAPGSWRYVAVTVLVWVYNIIGLGDLLNNFFGPEKGWKNIPSRLGSAWFIVTVYVPALIVLHVVSFVHLFGALA</sequence>
<feature type="transmembrane region" description="Helical" evidence="1">
    <location>
        <begin position="103"/>
        <end position="125"/>
    </location>
</feature>
<organism evidence="2">
    <name type="scientific">Zooxanthella nutricula</name>
    <dbReference type="NCBI Taxonomy" id="1333877"/>
    <lineage>
        <taxon>Eukaryota</taxon>
        <taxon>Sar</taxon>
        <taxon>Alveolata</taxon>
        <taxon>Dinophyceae</taxon>
        <taxon>Peridiniales</taxon>
        <taxon>Peridiniales incertae sedis</taxon>
        <taxon>Zooxanthella</taxon>
    </lineage>
</organism>
<reference evidence="2" key="1">
    <citation type="submission" date="2021-01" db="EMBL/GenBank/DDBJ databases">
        <authorList>
            <person name="Corre E."/>
            <person name="Pelletier E."/>
            <person name="Niang G."/>
            <person name="Scheremetjew M."/>
            <person name="Finn R."/>
            <person name="Kale V."/>
            <person name="Holt S."/>
            <person name="Cochrane G."/>
            <person name="Meng A."/>
            <person name="Brown T."/>
            <person name="Cohen L."/>
        </authorList>
    </citation>
    <scope>NUCLEOTIDE SEQUENCE</scope>
    <source>
        <strain evidence="2">RCC3387</strain>
    </source>
</reference>
<keyword evidence="1" id="KW-0472">Membrane</keyword>
<evidence type="ECO:0000313" key="2">
    <source>
        <dbReference type="EMBL" id="CAD9625715.1"/>
    </source>
</evidence>
<feature type="transmembrane region" description="Helical" evidence="1">
    <location>
        <begin position="36"/>
        <end position="58"/>
    </location>
</feature>
<keyword evidence="1" id="KW-0812">Transmembrane</keyword>
<evidence type="ECO:0000256" key="1">
    <source>
        <dbReference type="SAM" id="Phobius"/>
    </source>
</evidence>
<proteinExistence type="predicted"/>